<sequence length="126" mass="12647">MVLAVLSGVLFGVLGPVIGFIIVAVKAQGRARSLGMLGFGLAGLIGVITQMASRLLPVMMAEMNMPASVVTIVWGLGAMILGLIPLIVLAVAIGANRSSTPIAGYPAGGGYGQYQAPRPGGERSGG</sequence>
<proteinExistence type="predicted"/>
<organism evidence="3 4">
    <name type="scientific">Microlunatus endophyticus</name>
    <dbReference type="NCBI Taxonomy" id="1716077"/>
    <lineage>
        <taxon>Bacteria</taxon>
        <taxon>Bacillati</taxon>
        <taxon>Actinomycetota</taxon>
        <taxon>Actinomycetes</taxon>
        <taxon>Propionibacteriales</taxon>
        <taxon>Propionibacteriaceae</taxon>
        <taxon>Microlunatus</taxon>
    </lineage>
</organism>
<dbReference type="EMBL" id="BMMZ01000010">
    <property type="protein sequence ID" value="GGL74200.1"/>
    <property type="molecule type" value="Genomic_DNA"/>
</dbReference>
<comment type="caution">
    <text evidence="3">The sequence shown here is derived from an EMBL/GenBank/DDBJ whole genome shotgun (WGS) entry which is preliminary data.</text>
</comment>
<evidence type="ECO:0000313" key="3">
    <source>
        <dbReference type="EMBL" id="GGL74200.1"/>
    </source>
</evidence>
<evidence type="ECO:0000256" key="2">
    <source>
        <dbReference type="SAM" id="Phobius"/>
    </source>
</evidence>
<gene>
    <name evidence="3" type="ORF">GCM10011575_35530</name>
</gene>
<evidence type="ECO:0000313" key="4">
    <source>
        <dbReference type="Proteomes" id="UP000613840"/>
    </source>
</evidence>
<feature type="transmembrane region" description="Helical" evidence="2">
    <location>
        <begin position="34"/>
        <end position="52"/>
    </location>
</feature>
<feature type="transmembrane region" description="Helical" evidence="2">
    <location>
        <begin position="6"/>
        <end position="27"/>
    </location>
</feature>
<keyword evidence="2" id="KW-0812">Transmembrane</keyword>
<reference evidence="3" key="1">
    <citation type="journal article" date="2014" name="Int. J. Syst. Evol. Microbiol.">
        <title>Complete genome sequence of Corynebacterium casei LMG S-19264T (=DSM 44701T), isolated from a smear-ripened cheese.</title>
        <authorList>
            <consortium name="US DOE Joint Genome Institute (JGI-PGF)"/>
            <person name="Walter F."/>
            <person name="Albersmeier A."/>
            <person name="Kalinowski J."/>
            <person name="Ruckert C."/>
        </authorList>
    </citation>
    <scope>NUCLEOTIDE SEQUENCE</scope>
    <source>
        <strain evidence="3">CGMCC 4.7306</strain>
    </source>
</reference>
<protein>
    <submittedName>
        <fullName evidence="3">Uncharacterized protein</fullName>
    </submittedName>
</protein>
<reference evidence="3" key="2">
    <citation type="submission" date="2020-09" db="EMBL/GenBank/DDBJ databases">
        <authorList>
            <person name="Sun Q."/>
            <person name="Zhou Y."/>
        </authorList>
    </citation>
    <scope>NUCLEOTIDE SEQUENCE</scope>
    <source>
        <strain evidence="3">CGMCC 4.7306</strain>
    </source>
</reference>
<keyword evidence="2" id="KW-1133">Transmembrane helix</keyword>
<dbReference type="AlphaFoldDB" id="A0A917SDD5"/>
<dbReference type="Proteomes" id="UP000613840">
    <property type="component" value="Unassembled WGS sequence"/>
</dbReference>
<keyword evidence="4" id="KW-1185">Reference proteome</keyword>
<name>A0A917SDD5_9ACTN</name>
<feature type="region of interest" description="Disordered" evidence="1">
    <location>
        <begin position="107"/>
        <end position="126"/>
    </location>
</feature>
<keyword evidence="2" id="KW-0472">Membrane</keyword>
<accession>A0A917SDD5</accession>
<feature type="transmembrane region" description="Helical" evidence="2">
    <location>
        <begin position="72"/>
        <end position="95"/>
    </location>
</feature>
<evidence type="ECO:0000256" key="1">
    <source>
        <dbReference type="SAM" id="MobiDB-lite"/>
    </source>
</evidence>